<keyword evidence="9" id="KW-1185">Reference proteome</keyword>
<dbReference type="SUPFAM" id="SSF54928">
    <property type="entry name" value="RNA-binding domain, RBD"/>
    <property type="match status" value="1"/>
</dbReference>
<evidence type="ECO:0000259" key="7">
    <source>
        <dbReference type="PROSITE" id="PS50102"/>
    </source>
</evidence>
<evidence type="ECO:0000256" key="2">
    <source>
        <dbReference type="ARBA" id="ARBA00005819"/>
    </source>
</evidence>
<proteinExistence type="inferred from homology"/>
<protein>
    <recommendedName>
        <fullName evidence="7">RRM domain-containing protein</fullName>
    </recommendedName>
</protein>
<keyword evidence="4" id="KW-0539">Nucleus</keyword>
<gene>
    <name evidence="8" type="ORF">J5N97_007252</name>
</gene>
<reference evidence="8" key="2">
    <citation type="journal article" date="2022" name="Hortic Res">
        <title>The genome of Dioscorea zingiberensis sheds light on the biosynthesis, origin and evolution of the medicinally important diosgenin saponins.</title>
        <authorList>
            <person name="Li Y."/>
            <person name="Tan C."/>
            <person name="Li Z."/>
            <person name="Guo J."/>
            <person name="Li S."/>
            <person name="Chen X."/>
            <person name="Wang C."/>
            <person name="Dai X."/>
            <person name="Yang H."/>
            <person name="Song W."/>
            <person name="Hou L."/>
            <person name="Xu J."/>
            <person name="Tong Z."/>
            <person name="Xu A."/>
            <person name="Yuan X."/>
            <person name="Wang W."/>
            <person name="Yang Q."/>
            <person name="Chen L."/>
            <person name="Sun Z."/>
            <person name="Wang K."/>
            <person name="Pan B."/>
            <person name="Chen J."/>
            <person name="Bao Y."/>
            <person name="Liu F."/>
            <person name="Qi X."/>
            <person name="Gang D.R."/>
            <person name="Wen J."/>
            <person name="Li J."/>
        </authorList>
    </citation>
    <scope>NUCLEOTIDE SEQUENCE</scope>
    <source>
        <strain evidence="8">Dzin_1.0</strain>
    </source>
</reference>
<dbReference type="PROSITE" id="PS50102">
    <property type="entry name" value="RRM"/>
    <property type="match status" value="1"/>
</dbReference>
<feature type="compositionally biased region" description="Basic and acidic residues" evidence="6">
    <location>
        <begin position="258"/>
        <end position="278"/>
    </location>
</feature>
<reference evidence="8" key="1">
    <citation type="submission" date="2021-03" db="EMBL/GenBank/DDBJ databases">
        <authorList>
            <person name="Li Z."/>
            <person name="Yang C."/>
        </authorList>
    </citation>
    <scope>NUCLEOTIDE SEQUENCE</scope>
    <source>
        <strain evidence="8">Dzin_1.0</strain>
        <tissue evidence="8">Leaf</tissue>
    </source>
</reference>
<dbReference type="PANTHER" id="PTHR12311">
    <property type="entry name" value="ACTIVATOR OF BASAL TRANSCRIPTION 1"/>
    <property type="match status" value="1"/>
</dbReference>
<dbReference type="InterPro" id="IPR000504">
    <property type="entry name" value="RRM_dom"/>
</dbReference>
<dbReference type="Proteomes" id="UP001085076">
    <property type="component" value="Miscellaneous, Linkage group lg01"/>
</dbReference>
<dbReference type="GO" id="GO:0000480">
    <property type="term" value="P:endonucleolytic cleavage in 5'-ETS of tricistronic rRNA transcript (SSU-rRNA, 5.8S rRNA, LSU-rRNA)"/>
    <property type="evidence" value="ECO:0007669"/>
    <property type="project" value="TreeGrafter"/>
</dbReference>
<dbReference type="EMBL" id="JAGGNH010000001">
    <property type="protein sequence ID" value="KAJ0988896.1"/>
    <property type="molecule type" value="Genomic_DNA"/>
</dbReference>
<name>A0A9D5DBF2_9LILI</name>
<feature type="region of interest" description="Disordered" evidence="6">
    <location>
        <begin position="258"/>
        <end position="300"/>
    </location>
</feature>
<evidence type="ECO:0000313" key="8">
    <source>
        <dbReference type="EMBL" id="KAJ0988896.1"/>
    </source>
</evidence>
<organism evidence="8 9">
    <name type="scientific">Dioscorea zingiberensis</name>
    <dbReference type="NCBI Taxonomy" id="325984"/>
    <lineage>
        <taxon>Eukaryota</taxon>
        <taxon>Viridiplantae</taxon>
        <taxon>Streptophyta</taxon>
        <taxon>Embryophyta</taxon>
        <taxon>Tracheophyta</taxon>
        <taxon>Spermatophyta</taxon>
        <taxon>Magnoliopsida</taxon>
        <taxon>Liliopsida</taxon>
        <taxon>Dioscoreales</taxon>
        <taxon>Dioscoreaceae</taxon>
        <taxon>Dioscorea</taxon>
    </lineage>
</organism>
<keyword evidence="3 5" id="KW-0694">RNA-binding</keyword>
<dbReference type="GO" id="GO:0000447">
    <property type="term" value="P:endonucleolytic cleavage in ITS1 to separate SSU-rRNA from 5.8S rRNA and LSU-rRNA from tricistronic rRNA transcript (SSU-rRNA, 5.8S rRNA, LSU-rRNA)"/>
    <property type="evidence" value="ECO:0007669"/>
    <property type="project" value="TreeGrafter"/>
</dbReference>
<dbReference type="GO" id="GO:0000472">
    <property type="term" value="P:endonucleolytic cleavage to generate mature 5'-end of SSU-rRNA from (SSU-rRNA, 5.8S rRNA, LSU-rRNA)"/>
    <property type="evidence" value="ECO:0007669"/>
    <property type="project" value="TreeGrafter"/>
</dbReference>
<dbReference type="GO" id="GO:0003723">
    <property type="term" value="F:RNA binding"/>
    <property type="evidence" value="ECO:0007669"/>
    <property type="project" value="UniProtKB-UniRule"/>
</dbReference>
<dbReference type="CDD" id="cd12263">
    <property type="entry name" value="RRM_ABT1_like"/>
    <property type="match status" value="1"/>
</dbReference>
<dbReference type="InterPro" id="IPR012677">
    <property type="entry name" value="Nucleotide-bd_a/b_plait_sf"/>
</dbReference>
<dbReference type="OrthoDB" id="287393at2759"/>
<evidence type="ECO:0000256" key="6">
    <source>
        <dbReference type="SAM" id="MobiDB-lite"/>
    </source>
</evidence>
<feature type="domain" description="RRM" evidence="7">
    <location>
        <begin position="110"/>
        <end position="192"/>
    </location>
</feature>
<dbReference type="Pfam" id="PF00076">
    <property type="entry name" value="RRM_1"/>
    <property type="match status" value="1"/>
</dbReference>
<comment type="similarity">
    <text evidence="2">Belongs to the ESF2/ABP1 family.</text>
</comment>
<evidence type="ECO:0000256" key="1">
    <source>
        <dbReference type="ARBA" id="ARBA00004604"/>
    </source>
</evidence>
<comment type="caution">
    <text evidence="8">The sequence shown here is derived from an EMBL/GenBank/DDBJ whole genome shotgun (WGS) entry which is preliminary data.</text>
</comment>
<dbReference type="InterPro" id="IPR039119">
    <property type="entry name" value="ABT1/Esf2"/>
</dbReference>
<dbReference type="InterPro" id="IPR034353">
    <property type="entry name" value="ABT1/ESF2_RRM"/>
</dbReference>
<dbReference type="PANTHER" id="PTHR12311:SF7">
    <property type="entry name" value="ACTIVATOR OF BASAL TRANSCRIPTION 1"/>
    <property type="match status" value="1"/>
</dbReference>
<evidence type="ECO:0000256" key="3">
    <source>
        <dbReference type="ARBA" id="ARBA00022884"/>
    </source>
</evidence>
<dbReference type="GO" id="GO:0005730">
    <property type="term" value="C:nucleolus"/>
    <property type="evidence" value="ECO:0007669"/>
    <property type="project" value="UniProtKB-SubCell"/>
</dbReference>
<evidence type="ECO:0000256" key="5">
    <source>
        <dbReference type="PROSITE-ProRule" id="PRU00176"/>
    </source>
</evidence>
<accession>A0A9D5DBF2</accession>
<dbReference type="InterPro" id="IPR035979">
    <property type="entry name" value="RBD_domain_sf"/>
</dbReference>
<dbReference type="GO" id="GO:0034462">
    <property type="term" value="P:small-subunit processome assembly"/>
    <property type="evidence" value="ECO:0007669"/>
    <property type="project" value="TreeGrafter"/>
</dbReference>
<dbReference type="AlphaFoldDB" id="A0A9D5DBF2"/>
<evidence type="ECO:0000256" key="4">
    <source>
        <dbReference type="ARBA" id="ARBA00023242"/>
    </source>
</evidence>
<comment type="subcellular location">
    <subcellularLocation>
        <location evidence="1">Nucleus</location>
        <location evidence="1">Nucleolus</location>
    </subcellularLocation>
</comment>
<dbReference type="Gene3D" id="3.30.70.330">
    <property type="match status" value="1"/>
</dbReference>
<sequence>MEKLGEKLVPADFVPTLLALRQRRPVEYLPSSPLRRRRCNLFCRQGFDLRRRLSTVGMAAVVKEDNESNYLSDNEEDMLGSSINVHVDHPIPTRKNKKRIKGQNVTKKRGVCYLSRVPPHMDPTKLRHILSKYGDIQRIYLVPENPMAQTHRKQAGGFRGKQFNEGWVEFTEKRTAKKVANMLNGEQMGGKKRSAFYYDIWNIRYLSKFSWDDLTSETAEKNHIREQKRALETSAAKRERDFYLSKVEQSRALSSIEERLSKKQKTGETESSKKEPKFIRHFRQNQPITTDAAQKKPKLSKDILAGLSGAGS</sequence>
<dbReference type="SMART" id="SM00360">
    <property type="entry name" value="RRM"/>
    <property type="match status" value="1"/>
</dbReference>
<evidence type="ECO:0000313" key="9">
    <source>
        <dbReference type="Proteomes" id="UP001085076"/>
    </source>
</evidence>